<feature type="domain" description="BioF2-like acetyltransferase" evidence="1">
    <location>
        <begin position="160"/>
        <end position="306"/>
    </location>
</feature>
<name>A0A840BL88_9RHOO</name>
<dbReference type="AlphaFoldDB" id="A0A840BL88"/>
<proteinExistence type="predicted"/>
<dbReference type="Gene3D" id="3.40.630.30">
    <property type="match status" value="1"/>
</dbReference>
<comment type="caution">
    <text evidence="2">The sequence shown here is derived from an EMBL/GenBank/DDBJ whole genome shotgun (WGS) entry which is preliminary data.</text>
</comment>
<organism evidence="2 3">
    <name type="scientific">Niveibacterium umoris</name>
    <dbReference type="NCBI Taxonomy" id="1193620"/>
    <lineage>
        <taxon>Bacteria</taxon>
        <taxon>Pseudomonadati</taxon>
        <taxon>Pseudomonadota</taxon>
        <taxon>Betaproteobacteria</taxon>
        <taxon>Rhodocyclales</taxon>
        <taxon>Rhodocyclaceae</taxon>
        <taxon>Niveibacterium</taxon>
    </lineage>
</organism>
<dbReference type="InterPro" id="IPR016181">
    <property type="entry name" value="Acyl_CoA_acyltransferase"/>
</dbReference>
<dbReference type="SUPFAM" id="SSF55729">
    <property type="entry name" value="Acyl-CoA N-acyltransferases (Nat)"/>
    <property type="match status" value="1"/>
</dbReference>
<reference evidence="2 3" key="1">
    <citation type="submission" date="2020-08" db="EMBL/GenBank/DDBJ databases">
        <title>Genomic Encyclopedia of Type Strains, Phase IV (KMG-IV): sequencing the most valuable type-strain genomes for metagenomic binning, comparative biology and taxonomic classification.</title>
        <authorList>
            <person name="Goeker M."/>
        </authorList>
    </citation>
    <scope>NUCLEOTIDE SEQUENCE [LARGE SCALE GENOMIC DNA]</scope>
    <source>
        <strain evidence="2 3">DSM 106739</strain>
    </source>
</reference>
<dbReference type="Pfam" id="PF13480">
    <property type="entry name" value="Acetyltransf_6"/>
    <property type="match status" value="1"/>
</dbReference>
<dbReference type="InterPro" id="IPR038740">
    <property type="entry name" value="BioF2-like_GNAT_dom"/>
</dbReference>
<sequence>MSITWDIYPASELESAASEWNALCTATAAMPFLETLYLLPLLHYFGDGRERLCLGRRDGELVAGALVTPAALGRWQTFQPSQLPLGAWIQKSDEILEELLATLTRQLPGFAISVGATQIDPRFTRRPANGRQLASIDYIETAWIDVEGSFDDFWAQRGKNLRTNVRKQRAKLEDEGIQLSLDILTDAASVEAAVREFGSLEASGWKAGAGTAVQLGTPQGDFYRDMLTAFCARQRGEIWRYRFGESVVAMDFSILSGDTIVVLKTAFDATHKTVSPATLLHHDAFRALFERGTIRRIEFYGRVMEWHTRWTTQQRTLFHTTFFRWPLLLALRERVNARRTDGAAATEPTST</sequence>
<gene>
    <name evidence="2" type="ORF">GGR36_001626</name>
</gene>
<dbReference type="EMBL" id="JACIET010000001">
    <property type="protein sequence ID" value="MBB4012318.1"/>
    <property type="molecule type" value="Genomic_DNA"/>
</dbReference>
<evidence type="ECO:0000313" key="3">
    <source>
        <dbReference type="Proteomes" id="UP000561045"/>
    </source>
</evidence>
<accession>A0A840BL88</accession>
<evidence type="ECO:0000313" key="2">
    <source>
        <dbReference type="EMBL" id="MBB4012318.1"/>
    </source>
</evidence>
<protein>
    <recommendedName>
        <fullName evidence="1">BioF2-like acetyltransferase domain-containing protein</fullName>
    </recommendedName>
</protein>
<keyword evidence="3" id="KW-1185">Reference proteome</keyword>
<dbReference type="RefSeq" id="WP_183634135.1">
    <property type="nucleotide sequence ID" value="NZ_BAABLE010000011.1"/>
</dbReference>
<dbReference type="Proteomes" id="UP000561045">
    <property type="component" value="Unassembled WGS sequence"/>
</dbReference>
<evidence type="ECO:0000259" key="1">
    <source>
        <dbReference type="Pfam" id="PF13480"/>
    </source>
</evidence>